<dbReference type="Proteomes" id="UP000541610">
    <property type="component" value="Unassembled WGS sequence"/>
</dbReference>
<dbReference type="GO" id="GO:0005634">
    <property type="term" value="C:nucleus"/>
    <property type="evidence" value="ECO:0007669"/>
    <property type="project" value="UniProtKB-SubCell"/>
</dbReference>
<evidence type="ECO:0000313" key="17">
    <source>
        <dbReference type="Proteomes" id="UP000541610"/>
    </source>
</evidence>
<keyword evidence="7" id="KW-0540">Nuclease</keyword>
<gene>
    <name evidence="14" type="ORF">FOZ60_013554</name>
    <name evidence="15" type="ORF">FOZ62_027122</name>
    <name evidence="16" type="ORF">FOZ63_022329</name>
</gene>
<evidence type="ECO:0000256" key="6">
    <source>
        <dbReference type="ARBA" id="ARBA00022490"/>
    </source>
</evidence>
<evidence type="ECO:0000256" key="11">
    <source>
        <dbReference type="ARBA" id="ARBA00030126"/>
    </source>
</evidence>
<keyword evidence="10" id="KW-0539">Nucleus</keyword>
<dbReference type="OMA" id="VERFILC"/>
<evidence type="ECO:0000256" key="8">
    <source>
        <dbReference type="ARBA" id="ARBA00022723"/>
    </source>
</evidence>
<keyword evidence="8" id="KW-0479">Metal-binding</keyword>
<proteinExistence type="inferred from homology"/>
<dbReference type="PRINTS" id="PR02086">
    <property type="entry name" value="PUTNUCHARBI1"/>
</dbReference>
<evidence type="ECO:0000313" key="18">
    <source>
        <dbReference type="Proteomes" id="UP000553632"/>
    </source>
</evidence>
<organism evidence="15 19">
    <name type="scientific">Perkinsus olseni</name>
    <name type="common">Perkinsus atlanticus</name>
    <dbReference type="NCBI Taxonomy" id="32597"/>
    <lineage>
        <taxon>Eukaryota</taxon>
        <taxon>Sar</taxon>
        <taxon>Alveolata</taxon>
        <taxon>Perkinsozoa</taxon>
        <taxon>Perkinsea</taxon>
        <taxon>Perkinsida</taxon>
        <taxon>Perkinsidae</taxon>
        <taxon>Perkinsus</taxon>
    </lineage>
</organism>
<dbReference type="Proteomes" id="UP000553632">
    <property type="component" value="Unassembled WGS sequence"/>
</dbReference>
<evidence type="ECO:0000256" key="9">
    <source>
        <dbReference type="ARBA" id="ARBA00022801"/>
    </source>
</evidence>
<feature type="domain" description="DDE Tnp4" evidence="13">
    <location>
        <begin position="78"/>
        <end position="242"/>
    </location>
</feature>
<comment type="subcellular location">
    <subcellularLocation>
        <location evidence="3">Cytoplasm</location>
    </subcellularLocation>
    <subcellularLocation>
        <location evidence="2">Nucleus</location>
    </subcellularLocation>
</comment>
<protein>
    <recommendedName>
        <fullName evidence="5">Putative nuclease HARBI1</fullName>
    </recommendedName>
    <alternativeName>
        <fullName evidence="11">Harbinger transposase-derived nuclease</fullName>
    </alternativeName>
</protein>
<evidence type="ECO:0000313" key="14">
    <source>
        <dbReference type="EMBL" id="KAF4680398.1"/>
    </source>
</evidence>
<dbReference type="EMBL" id="JABANM010036109">
    <property type="protein sequence ID" value="KAF4692916.1"/>
    <property type="molecule type" value="Genomic_DNA"/>
</dbReference>
<evidence type="ECO:0000256" key="2">
    <source>
        <dbReference type="ARBA" id="ARBA00004123"/>
    </source>
</evidence>
<evidence type="ECO:0000259" key="13">
    <source>
        <dbReference type="Pfam" id="PF13359"/>
    </source>
</evidence>
<evidence type="ECO:0000256" key="1">
    <source>
        <dbReference type="ARBA" id="ARBA00001968"/>
    </source>
</evidence>
<dbReference type="PANTHER" id="PTHR22930">
    <property type="match status" value="1"/>
</dbReference>
<dbReference type="AlphaFoldDB" id="A0A7J6PAY6"/>
<evidence type="ECO:0000256" key="10">
    <source>
        <dbReference type="ARBA" id="ARBA00023242"/>
    </source>
</evidence>
<reference evidence="17 18" key="1">
    <citation type="submission" date="2020-04" db="EMBL/GenBank/DDBJ databases">
        <title>Perkinsus olseni comparative genomics.</title>
        <authorList>
            <person name="Bogema D.R."/>
        </authorList>
    </citation>
    <scope>NUCLEOTIDE SEQUENCE [LARGE SCALE GENOMIC DNA]</scope>
    <source>
        <strain evidence="14">00978-12</strain>
        <strain evidence="15">ATCC PRA-205</strain>
        <strain evidence="16 18">ATCC PRA-207</strain>
    </source>
</reference>
<comment type="cofactor">
    <cofactor evidence="1">
        <name>a divalent metal cation</name>
        <dbReference type="ChEBI" id="CHEBI:60240"/>
    </cofactor>
</comment>
<keyword evidence="6" id="KW-0963">Cytoplasm</keyword>
<dbReference type="InterPro" id="IPR027806">
    <property type="entry name" value="HARBI1_dom"/>
</dbReference>
<evidence type="ECO:0000256" key="4">
    <source>
        <dbReference type="ARBA" id="ARBA00006958"/>
    </source>
</evidence>
<dbReference type="InterPro" id="IPR045249">
    <property type="entry name" value="HARBI1-like"/>
</dbReference>
<accession>A0A7J6PAY6</accession>
<name>A0A7J6PAY6_PEROL</name>
<dbReference type="GO" id="GO:0004518">
    <property type="term" value="F:nuclease activity"/>
    <property type="evidence" value="ECO:0007669"/>
    <property type="project" value="UniProtKB-KW"/>
</dbReference>
<evidence type="ECO:0000256" key="12">
    <source>
        <dbReference type="ARBA" id="ARBA00045850"/>
    </source>
</evidence>
<evidence type="ECO:0000313" key="19">
    <source>
        <dbReference type="Proteomes" id="UP000574390"/>
    </source>
</evidence>
<dbReference type="PANTHER" id="PTHR22930:SF289">
    <property type="entry name" value="DDE TNP4 DOMAIN-CONTAINING PROTEIN-RELATED"/>
    <property type="match status" value="1"/>
</dbReference>
<evidence type="ECO:0000256" key="5">
    <source>
        <dbReference type="ARBA" id="ARBA00015519"/>
    </source>
</evidence>
<evidence type="ECO:0000313" key="15">
    <source>
        <dbReference type="EMBL" id="KAF4692916.1"/>
    </source>
</evidence>
<comment type="caution">
    <text evidence="15">The sequence shown here is derived from an EMBL/GenBank/DDBJ whole genome shotgun (WGS) entry which is preliminary data.</text>
</comment>
<comment type="similarity">
    <text evidence="4">Belongs to the HARBI1 family.</text>
</comment>
<dbReference type="GO" id="GO:0046872">
    <property type="term" value="F:metal ion binding"/>
    <property type="evidence" value="ECO:0007669"/>
    <property type="project" value="UniProtKB-KW"/>
</dbReference>
<dbReference type="Proteomes" id="UP000574390">
    <property type="component" value="Unassembled WGS sequence"/>
</dbReference>
<comment type="function">
    <text evidence="12">Transposase-derived protein that may have nuclease activity. Does not have transposase activity.</text>
</comment>
<keyword evidence="9" id="KW-0378">Hydrolase</keyword>
<dbReference type="GO" id="GO:0005737">
    <property type="term" value="C:cytoplasm"/>
    <property type="evidence" value="ECO:0007669"/>
    <property type="project" value="UniProtKB-SubCell"/>
</dbReference>
<dbReference type="GO" id="GO:0016787">
    <property type="term" value="F:hydrolase activity"/>
    <property type="evidence" value="ECO:0007669"/>
    <property type="project" value="UniProtKB-KW"/>
</dbReference>
<dbReference type="EMBL" id="JABANO010011333">
    <property type="protein sequence ID" value="KAF4743658.1"/>
    <property type="molecule type" value="Genomic_DNA"/>
</dbReference>
<sequence length="273" mass="29899">MCLAGPATNGLMPSKPSEIGDAHGVATSSVAGVVERFILCVVEVLCPEYITLPTGNELRDSIDGFPAASGMMNVWAAVDGTHIKVHPPHEVEESYVNRRHEHSINCMIVCTSTMRICALSARWGGKVHDSRVFRNSSLSARLEDGWRPDGLDVVLLGDSGYRATSYLQTTVSSAGGRVLTADEIQFNERHRRGRVVTERCIGVLKTQFRCLKDLRVRGSRHTADDTMQLTAKVIRACAALRNFLIVHAVEQEDVVDDDLVESSSESSFQADSE</sequence>
<keyword evidence="18" id="KW-1185">Reference proteome</keyword>
<evidence type="ECO:0000313" key="16">
    <source>
        <dbReference type="EMBL" id="KAF4743658.1"/>
    </source>
</evidence>
<dbReference type="OrthoDB" id="10062286at2759"/>
<dbReference type="Pfam" id="PF13359">
    <property type="entry name" value="DDE_Tnp_4"/>
    <property type="match status" value="1"/>
</dbReference>
<evidence type="ECO:0000256" key="3">
    <source>
        <dbReference type="ARBA" id="ARBA00004496"/>
    </source>
</evidence>
<evidence type="ECO:0000256" key="7">
    <source>
        <dbReference type="ARBA" id="ARBA00022722"/>
    </source>
</evidence>
<dbReference type="EMBL" id="JABANP010000612">
    <property type="protein sequence ID" value="KAF4680398.1"/>
    <property type="molecule type" value="Genomic_DNA"/>
</dbReference>
<dbReference type="InterPro" id="IPR026103">
    <property type="entry name" value="HARBI1_animal"/>
</dbReference>